<sequence>MVGHLESECRKKRKLRIDWRVYNSFDFCQVNYIVNSLSDHTPLLISFPNCPRVRFEFLFCNMCCKDPLFLGLIEDHCRKITNGSKLSQLRPFLFKLRLDLQQLNKDKFHDLYAQQVEQERSLLVFNRHFSMILLIKPYYSKKLFKEIIALLC</sequence>
<gene>
    <name evidence="1" type="ORF">Cgig2_017950</name>
</gene>
<organism evidence="1 2">
    <name type="scientific">Carnegiea gigantea</name>
    <dbReference type="NCBI Taxonomy" id="171969"/>
    <lineage>
        <taxon>Eukaryota</taxon>
        <taxon>Viridiplantae</taxon>
        <taxon>Streptophyta</taxon>
        <taxon>Embryophyta</taxon>
        <taxon>Tracheophyta</taxon>
        <taxon>Spermatophyta</taxon>
        <taxon>Magnoliopsida</taxon>
        <taxon>eudicotyledons</taxon>
        <taxon>Gunneridae</taxon>
        <taxon>Pentapetalae</taxon>
        <taxon>Caryophyllales</taxon>
        <taxon>Cactineae</taxon>
        <taxon>Cactaceae</taxon>
        <taxon>Cactoideae</taxon>
        <taxon>Echinocereeae</taxon>
        <taxon>Carnegiea</taxon>
    </lineage>
</organism>
<dbReference type="EMBL" id="JAKOGI010000212">
    <property type="protein sequence ID" value="KAJ8439677.1"/>
    <property type="molecule type" value="Genomic_DNA"/>
</dbReference>
<keyword evidence="2" id="KW-1185">Reference proteome</keyword>
<name>A0A9Q1QEZ1_9CARY</name>
<accession>A0A9Q1QEZ1</accession>
<comment type="caution">
    <text evidence="1">The sequence shown here is derived from an EMBL/GenBank/DDBJ whole genome shotgun (WGS) entry which is preliminary data.</text>
</comment>
<dbReference type="Proteomes" id="UP001153076">
    <property type="component" value="Unassembled WGS sequence"/>
</dbReference>
<protein>
    <submittedName>
        <fullName evidence="1">Uncharacterized protein</fullName>
    </submittedName>
</protein>
<proteinExistence type="predicted"/>
<dbReference type="AlphaFoldDB" id="A0A9Q1QEZ1"/>
<reference evidence="1" key="1">
    <citation type="submission" date="2022-04" db="EMBL/GenBank/DDBJ databases">
        <title>Carnegiea gigantea Genome sequencing and assembly v2.</title>
        <authorList>
            <person name="Copetti D."/>
            <person name="Sanderson M.J."/>
            <person name="Burquez A."/>
            <person name="Wojciechowski M.F."/>
        </authorList>
    </citation>
    <scope>NUCLEOTIDE SEQUENCE</scope>
    <source>
        <strain evidence="1">SGP5-SGP5p</strain>
        <tissue evidence="1">Aerial part</tissue>
    </source>
</reference>
<evidence type="ECO:0000313" key="2">
    <source>
        <dbReference type="Proteomes" id="UP001153076"/>
    </source>
</evidence>
<evidence type="ECO:0000313" key="1">
    <source>
        <dbReference type="EMBL" id="KAJ8439677.1"/>
    </source>
</evidence>